<dbReference type="PANTHER" id="PTHR42700:SF1">
    <property type="entry name" value="SULFATE ADENYLYLTRANSFERASE"/>
    <property type="match status" value="1"/>
</dbReference>
<dbReference type="InterPro" id="IPR050512">
    <property type="entry name" value="Sulf_AdTrans/APS_kinase"/>
</dbReference>
<dbReference type="SUPFAM" id="SSF52374">
    <property type="entry name" value="Nucleotidylyl transferase"/>
    <property type="match status" value="1"/>
</dbReference>
<dbReference type="GO" id="GO:0005524">
    <property type="term" value="F:ATP binding"/>
    <property type="evidence" value="ECO:0007669"/>
    <property type="project" value="UniProtKB-KW"/>
</dbReference>
<dbReference type="HAMAP" id="MF_03106">
    <property type="entry name" value="Sulf_adenylyltr_euk"/>
    <property type="match status" value="1"/>
</dbReference>
<dbReference type="GO" id="GO:0019344">
    <property type="term" value="P:cysteine biosynthetic process"/>
    <property type="evidence" value="ECO:0007669"/>
    <property type="project" value="UniProtKB-KW"/>
</dbReference>
<accession>A0A507CE46</accession>
<feature type="binding site" evidence="9">
    <location>
        <position position="200"/>
    </location>
    <ligand>
        <name>sulfate</name>
        <dbReference type="ChEBI" id="CHEBI:16189"/>
    </ligand>
</feature>
<name>A0A507CE46_9FUNG</name>
<feature type="region of interest" description="N-terminal" evidence="9">
    <location>
        <begin position="1"/>
        <end position="170"/>
    </location>
</feature>
<dbReference type="GO" id="GO:0070814">
    <property type="term" value="P:hydrogen sulfide biosynthetic process"/>
    <property type="evidence" value="ECO:0007669"/>
    <property type="project" value="UniProtKB-UniRule"/>
</dbReference>
<keyword evidence="9" id="KW-0028">Amino-acid biosynthesis</keyword>
<comment type="catalytic activity">
    <reaction evidence="1">
        <text>adenosine 5'-phosphosulfate + ATP = 3'-phosphoadenylyl sulfate + ADP + H(+)</text>
        <dbReference type="Rhea" id="RHEA:24152"/>
        <dbReference type="ChEBI" id="CHEBI:15378"/>
        <dbReference type="ChEBI" id="CHEBI:30616"/>
        <dbReference type="ChEBI" id="CHEBI:58243"/>
        <dbReference type="ChEBI" id="CHEBI:58339"/>
        <dbReference type="ChEBI" id="CHEBI:456216"/>
        <dbReference type="EC" id="2.7.1.25"/>
    </reaction>
</comment>
<dbReference type="Gene3D" id="3.40.50.300">
    <property type="entry name" value="P-loop containing nucleotide triphosphate hydrolases"/>
    <property type="match status" value="1"/>
</dbReference>
<evidence type="ECO:0000259" key="11">
    <source>
        <dbReference type="Pfam" id="PF01747"/>
    </source>
</evidence>
<feature type="site" description="Transition state stabilizer" evidence="9">
    <location>
        <position position="204"/>
    </location>
</feature>
<dbReference type="NCBIfam" id="TIGR00339">
    <property type="entry name" value="sopT"/>
    <property type="match status" value="1"/>
</dbReference>
<feature type="domain" description="ATP-sulfurylase PUA-like" evidence="12">
    <location>
        <begin position="4"/>
        <end position="165"/>
    </location>
</feature>
<dbReference type="InterPro" id="IPR027535">
    <property type="entry name" value="Sulf_adenylyltr_euk"/>
</dbReference>
<feature type="domain" description="APS kinase" evidence="10">
    <location>
        <begin position="396"/>
        <end position="550"/>
    </location>
</feature>
<keyword evidence="7 9" id="KW-0067">ATP-binding</keyword>
<dbReference type="SMR" id="A0A507CE46"/>
<feature type="binding site" evidence="9">
    <location>
        <begin position="292"/>
        <end position="295"/>
    </location>
    <ligand>
        <name>ATP</name>
        <dbReference type="ChEBI" id="CHEBI:30616"/>
    </ligand>
</feature>
<evidence type="ECO:0000259" key="10">
    <source>
        <dbReference type="Pfam" id="PF01583"/>
    </source>
</evidence>
<gene>
    <name evidence="9" type="primary">MET3</name>
    <name evidence="13" type="ORF">SeLEV6574_g07292</name>
    <name evidence="14" type="ORF">SeMB42_g05109</name>
</gene>
<keyword evidence="9" id="KW-0198">Cysteine biosynthesis</keyword>
<comment type="domain">
    <text evidence="9">The adenylyl-sulfate kinase (APS kinase) is non-functional. It is involved in allosteric regulation by PAPS. PAPS binding induces a large rotational rearrangement of domains lowering the substrate affinity of the enzyme.</text>
</comment>
<keyword evidence="9" id="KW-0486">Methionine biosynthesis</keyword>
<feature type="binding site" evidence="9">
    <location>
        <begin position="435"/>
        <end position="438"/>
    </location>
    <ligand>
        <name>3'-phosphoadenylyl sulfate</name>
        <dbReference type="ChEBI" id="CHEBI:58339"/>
        <note>allosteric inhibitor</note>
    </ligand>
</feature>
<comment type="subcellular location">
    <subcellularLocation>
        <location evidence="9">Cytoplasm</location>
    </subcellularLocation>
</comment>
<comment type="caution">
    <text evidence="9">Lacks conserved residue(s) required for the propagation of feature annotation.</text>
</comment>
<dbReference type="FunFam" id="3.40.50.620:FF:000052">
    <property type="entry name" value="Sulfate adenylyltransferase"/>
    <property type="match status" value="1"/>
</dbReference>
<dbReference type="NCBIfam" id="TIGR00455">
    <property type="entry name" value="apsK"/>
    <property type="match status" value="1"/>
</dbReference>
<feature type="binding site" evidence="9">
    <location>
        <position position="198"/>
    </location>
    <ligand>
        <name>sulfate</name>
        <dbReference type="ChEBI" id="CHEBI:16189"/>
    </ligand>
</feature>
<dbReference type="Pfam" id="PF14306">
    <property type="entry name" value="PUA_2"/>
    <property type="match status" value="1"/>
</dbReference>
<dbReference type="GO" id="GO:0010134">
    <property type="term" value="P:sulfate assimilation via adenylyl sulfate reduction"/>
    <property type="evidence" value="ECO:0007669"/>
    <property type="project" value="TreeGrafter"/>
</dbReference>
<dbReference type="OrthoDB" id="468at2759"/>
<keyword evidence="6 9" id="KW-0547">Nucleotide-binding</keyword>
<dbReference type="FunFam" id="3.40.50.300:FF:000802">
    <property type="entry name" value="Sulfate adenylyltransferase"/>
    <property type="match status" value="1"/>
</dbReference>
<dbReference type="InterPro" id="IPR024951">
    <property type="entry name" value="Sulfurylase_cat_dom"/>
</dbReference>
<reference evidence="15 16" key="1">
    <citation type="journal article" date="2019" name="Sci. Rep.">
        <title>Comparative genomics of chytrid fungi reveal insights into the obligate biotrophic and pathogenic lifestyle of Synchytrium endobioticum.</title>
        <authorList>
            <person name="van de Vossenberg B.T.L.H."/>
            <person name="Warris S."/>
            <person name="Nguyen H.D.T."/>
            <person name="van Gent-Pelzer M.P.E."/>
            <person name="Joly D.L."/>
            <person name="van de Geest H.C."/>
            <person name="Bonants P.J.M."/>
            <person name="Smith D.S."/>
            <person name="Levesque C.A."/>
            <person name="van der Lee T.A.J."/>
        </authorList>
    </citation>
    <scope>NUCLEOTIDE SEQUENCE [LARGE SCALE GENOMIC DNA]</scope>
    <source>
        <strain evidence="13 16">LEV6574</strain>
        <strain evidence="14 15">MB42</strain>
    </source>
</reference>
<sequence length="576" mass="64008">MANQPHGGSLKDLLARDAPEKEELLKEADSLPSLMLNERQLCDIEMLLSGGFSPLDGFLNRIDYETVVTDLRLADGILWSMPINLDVSQEDISALNITIGSRIVLRDPREDSPSAILTVEDIYKPDKHWEAENVFGADDIAHPAVSYLHNVAKDMYIGGKLQAIQAPTHYDFVEHRNTPAELRAWFKKLNWTRVVAFQTRNPMHRAHRELTVRAARLRQANVLIHPVVGLTKPGDIDHYTRVRVYKALLPKYPQGMATLSLLPLAMRMGGPREAVWHAIIRKNHGCTHFIVGRDHAGPGKNSQGVDFYGAYDAQKMVEKYKDELAIEVVPFQMVAYIPDTNEYVPEDELPKGAKTLNISGTELRRRLKAGAHIPDWFTYPEVQVILRSTAPPRSKQGFVIFLTGFWNSGATAIANALQVSLNQSGQRPTSLLLGETIRSELSSELGFSKTERDINVARIAFVAGEIAKAGGAVIAAPIAPYEEARLKAKKVVEDFGTTGFFLVHVATPLEVCEKRDRKGVYACARAGEIKGFTGVDDPYNPPSKPDLRVDTSVQSVSQIVHEIILLLEKEGFIGER</sequence>
<evidence type="ECO:0000313" key="14">
    <source>
        <dbReference type="EMBL" id="TPX42466.1"/>
    </source>
</evidence>
<dbReference type="CDD" id="cd02027">
    <property type="entry name" value="APSK"/>
    <property type="match status" value="1"/>
</dbReference>
<dbReference type="Proteomes" id="UP000320475">
    <property type="component" value="Unassembled WGS sequence"/>
</dbReference>
<evidence type="ECO:0000256" key="6">
    <source>
        <dbReference type="ARBA" id="ARBA00022741"/>
    </source>
</evidence>
<evidence type="ECO:0000313" key="13">
    <source>
        <dbReference type="EMBL" id="TPX39337.1"/>
    </source>
</evidence>
<dbReference type="InterPro" id="IPR002650">
    <property type="entry name" value="Sulphate_adenylyltransferase"/>
</dbReference>
<dbReference type="InterPro" id="IPR025980">
    <property type="entry name" value="ATP-Sase_PUA-like_dom"/>
</dbReference>
<dbReference type="EC" id="2.7.7.4" evidence="9"/>
<keyword evidence="2 9" id="KW-0963">Cytoplasm</keyword>
<evidence type="ECO:0000256" key="2">
    <source>
        <dbReference type="ARBA" id="ARBA00022490"/>
    </source>
</evidence>
<organism evidence="13 16">
    <name type="scientific">Synchytrium endobioticum</name>
    <dbReference type="NCBI Taxonomy" id="286115"/>
    <lineage>
        <taxon>Eukaryota</taxon>
        <taxon>Fungi</taxon>
        <taxon>Fungi incertae sedis</taxon>
        <taxon>Chytridiomycota</taxon>
        <taxon>Chytridiomycota incertae sedis</taxon>
        <taxon>Chytridiomycetes</taxon>
        <taxon>Synchytriales</taxon>
        <taxon>Synchytriaceae</taxon>
        <taxon>Synchytrium</taxon>
    </lineage>
</organism>
<evidence type="ECO:0000256" key="9">
    <source>
        <dbReference type="HAMAP-Rule" id="MF_03106"/>
    </source>
</evidence>
<feature type="site" description="Induces change in substrate recognition on ATP binding" evidence="9">
    <location>
        <position position="331"/>
    </location>
</feature>
<proteinExistence type="inferred from homology"/>
<dbReference type="GO" id="GO:0004781">
    <property type="term" value="F:sulfate adenylyltransferase (ATP) activity"/>
    <property type="evidence" value="ECO:0007669"/>
    <property type="project" value="UniProtKB-UniRule"/>
</dbReference>
<dbReference type="UniPathway" id="UPA00097"/>
<comment type="catalytic activity">
    <reaction evidence="9">
        <text>sulfate + ATP + H(+) = adenosine 5'-phosphosulfate + diphosphate</text>
        <dbReference type="Rhea" id="RHEA:18133"/>
        <dbReference type="ChEBI" id="CHEBI:15378"/>
        <dbReference type="ChEBI" id="CHEBI:16189"/>
        <dbReference type="ChEBI" id="CHEBI:30616"/>
        <dbReference type="ChEBI" id="CHEBI:33019"/>
        <dbReference type="ChEBI" id="CHEBI:58243"/>
        <dbReference type="EC" id="2.7.7.4"/>
    </reaction>
</comment>
<dbReference type="CDD" id="cd00517">
    <property type="entry name" value="ATPS"/>
    <property type="match status" value="1"/>
</dbReference>
<evidence type="ECO:0000313" key="15">
    <source>
        <dbReference type="Proteomes" id="UP000317494"/>
    </source>
</evidence>
<dbReference type="UniPathway" id="UPA00140">
    <property type="reaction ID" value="UER00204"/>
</dbReference>
<dbReference type="InterPro" id="IPR015947">
    <property type="entry name" value="PUA-like_sf"/>
</dbReference>
<evidence type="ECO:0000259" key="12">
    <source>
        <dbReference type="Pfam" id="PF14306"/>
    </source>
</evidence>
<comment type="function">
    <text evidence="9">Catalyzes the first intracellular reaction of sulfate assimilation, forming adenosine-5'-phosphosulfate (APS) from inorganic sulfate and ATP. Plays an important role in sulfate activation as a component of the biosynthesis pathway of sulfur-containing amino acids.</text>
</comment>
<dbReference type="EMBL" id="QEAM01000497">
    <property type="protein sequence ID" value="TPX39337.1"/>
    <property type="molecule type" value="Genomic_DNA"/>
</dbReference>
<dbReference type="Pfam" id="PF01583">
    <property type="entry name" value="APS_kinase"/>
    <property type="match status" value="1"/>
</dbReference>
<keyword evidence="15" id="KW-1185">Reference proteome</keyword>
<dbReference type="SUPFAM" id="SSF52540">
    <property type="entry name" value="P-loop containing nucleoside triphosphate hydrolases"/>
    <property type="match status" value="1"/>
</dbReference>
<feature type="active site" evidence="9">
    <location>
        <position position="199"/>
    </location>
</feature>
<dbReference type="NCBIfam" id="NF004040">
    <property type="entry name" value="PRK05537.1"/>
    <property type="match status" value="1"/>
</dbReference>
<evidence type="ECO:0000256" key="1">
    <source>
        <dbReference type="ARBA" id="ARBA00001823"/>
    </source>
</evidence>
<dbReference type="GO" id="GO:0005737">
    <property type="term" value="C:cytoplasm"/>
    <property type="evidence" value="ECO:0007669"/>
    <property type="project" value="UniProtKB-SubCell"/>
</dbReference>
<comment type="similarity">
    <text evidence="9">In the N-terminal section; belongs to the sulfate adenylyltransferase family.</text>
</comment>
<feature type="region of interest" description="Allosteric regulation domain; adenylyl-sulfate kinase-like" evidence="9">
    <location>
        <begin position="396"/>
        <end position="576"/>
    </location>
</feature>
<dbReference type="InterPro" id="IPR027417">
    <property type="entry name" value="P-loop_NTPase"/>
</dbReference>
<dbReference type="STRING" id="286115.A0A507CE46"/>
<dbReference type="GO" id="GO:0019379">
    <property type="term" value="P:sulfate assimilation, phosphoadenylyl sulfate reduction by phosphoadenylyl-sulfate reductase (thioredoxin)"/>
    <property type="evidence" value="ECO:0007669"/>
    <property type="project" value="TreeGrafter"/>
</dbReference>
<protein>
    <recommendedName>
        <fullName evidence="9">Sulfate adenylyltransferase</fullName>
        <ecNumber evidence="9">2.7.7.4</ecNumber>
    </recommendedName>
    <alternativeName>
        <fullName evidence="9">ATP-sulfurylase</fullName>
    </alternativeName>
    <alternativeName>
        <fullName evidence="9">Sulfate adenylate transferase</fullName>
        <shortName evidence="9">SAT</shortName>
    </alternativeName>
</protein>
<comment type="subunit">
    <text evidence="8 9">Homohexamer. Dimer of trimers.</text>
</comment>
<keyword evidence="3 9" id="KW-0021">Allosteric enzyme</keyword>
<dbReference type="Gene3D" id="3.40.50.620">
    <property type="entry name" value="HUPs"/>
    <property type="match status" value="1"/>
</dbReference>
<dbReference type="AlphaFoldDB" id="A0A507CE46"/>
<evidence type="ECO:0000256" key="7">
    <source>
        <dbReference type="ARBA" id="ARBA00022840"/>
    </source>
</evidence>
<feature type="active site" evidence="9">
    <location>
        <position position="200"/>
    </location>
</feature>
<feature type="site" description="Transition state stabilizer" evidence="9">
    <location>
        <position position="207"/>
    </location>
</feature>
<feature type="binding site" evidence="9">
    <location>
        <position position="518"/>
    </location>
    <ligand>
        <name>3'-phosphoadenylyl sulfate</name>
        <dbReference type="ChEBI" id="CHEBI:58339"/>
        <note>allosteric inhibitor</note>
    </ligand>
</feature>
<evidence type="ECO:0000313" key="16">
    <source>
        <dbReference type="Proteomes" id="UP000320475"/>
    </source>
</evidence>
<evidence type="ECO:0000256" key="3">
    <source>
        <dbReference type="ARBA" id="ARBA00022533"/>
    </source>
</evidence>
<dbReference type="PANTHER" id="PTHR42700">
    <property type="entry name" value="SULFATE ADENYLYLTRANSFERASE"/>
    <property type="match status" value="1"/>
</dbReference>
<comment type="activity regulation">
    <text evidence="9">Allosterically inhibited by 3'-phosphoadenosine 5'-phosphosulfate (PAPS).</text>
</comment>
<feature type="active site" evidence="9">
    <location>
        <position position="201"/>
    </location>
</feature>
<dbReference type="InterPro" id="IPR014729">
    <property type="entry name" value="Rossmann-like_a/b/a_fold"/>
</dbReference>
<keyword evidence="5 9" id="KW-0548">Nucleotidyltransferase</keyword>
<feature type="domain" description="Sulphate adenylyltransferase catalytic" evidence="11">
    <location>
        <begin position="175"/>
        <end position="388"/>
    </location>
</feature>
<evidence type="ECO:0000256" key="5">
    <source>
        <dbReference type="ARBA" id="ARBA00022695"/>
    </source>
</evidence>
<dbReference type="SUPFAM" id="SSF88697">
    <property type="entry name" value="PUA domain-like"/>
    <property type="match status" value="1"/>
</dbReference>
<dbReference type="InterPro" id="IPR002891">
    <property type="entry name" value="APS"/>
</dbReference>
<dbReference type="EMBL" id="QEAN01000231">
    <property type="protein sequence ID" value="TPX42466.1"/>
    <property type="molecule type" value="Genomic_DNA"/>
</dbReference>
<dbReference type="VEuPathDB" id="FungiDB:SeMB42_g05109"/>
<dbReference type="InterPro" id="IPR059117">
    <property type="entry name" value="APS_kinase_dom"/>
</dbReference>
<comment type="pathway">
    <text evidence="9">Sulfur metabolism; hydrogen sulfide biosynthesis; sulfite from sulfate: step 1/3.</text>
</comment>
<dbReference type="Gene3D" id="3.10.400.10">
    <property type="entry name" value="Sulfate adenylyltransferase"/>
    <property type="match status" value="1"/>
</dbReference>
<dbReference type="Pfam" id="PF01747">
    <property type="entry name" value="ATP-sulfurylase"/>
    <property type="match status" value="1"/>
</dbReference>
<evidence type="ECO:0000256" key="4">
    <source>
        <dbReference type="ARBA" id="ARBA00022679"/>
    </source>
</evidence>
<feature type="binding site" evidence="9">
    <location>
        <position position="296"/>
    </location>
    <ligand>
        <name>sulfate</name>
        <dbReference type="ChEBI" id="CHEBI:16189"/>
    </ligand>
</feature>
<dbReference type="GO" id="GO:0004020">
    <property type="term" value="F:adenylylsulfate kinase activity"/>
    <property type="evidence" value="ECO:0007669"/>
    <property type="project" value="UniProtKB-EC"/>
</dbReference>
<comment type="similarity">
    <text evidence="9">In the C-terminal section; belongs to the APS kinase family.</text>
</comment>
<comment type="caution">
    <text evidence="13">The sequence shown here is derived from an EMBL/GenBank/DDBJ whole genome shotgun (WGS) entry which is preliminary data.</text>
</comment>
<evidence type="ECO:0000256" key="8">
    <source>
        <dbReference type="ARBA" id="ARBA00062002"/>
    </source>
</evidence>
<dbReference type="Proteomes" id="UP000317494">
    <property type="component" value="Unassembled WGS sequence"/>
</dbReference>
<feature type="binding site" evidence="9">
    <location>
        <position position="334"/>
    </location>
    <ligand>
        <name>ATP</name>
        <dbReference type="ChEBI" id="CHEBI:30616"/>
    </ligand>
</feature>
<dbReference type="GO" id="GO:0009086">
    <property type="term" value="P:methionine biosynthetic process"/>
    <property type="evidence" value="ECO:0007669"/>
    <property type="project" value="UniProtKB-KW"/>
</dbReference>
<feature type="binding site" evidence="9">
    <location>
        <begin position="198"/>
        <end position="201"/>
    </location>
    <ligand>
        <name>ATP</name>
        <dbReference type="ChEBI" id="CHEBI:30616"/>
    </ligand>
</feature>
<keyword evidence="4 9" id="KW-0808">Transferase</keyword>